<comment type="caution">
    <text evidence="3">The sequence shown here is derived from an EMBL/GenBank/DDBJ whole genome shotgun (WGS) entry which is preliminary data.</text>
</comment>
<feature type="transmembrane region" description="Helical" evidence="2">
    <location>
        <begin position="569"/>
        <end position="592"/>
    </location>
</feature>
<dbReference type="PANTHER" id="PTHR42101:SF1">
    <property type="entry name" value="LOW TEMPERATURE REQUIREMENT A"/>
    <property type="match status" value="1"/>
</dbReference>
<feature type="transmembrane region" description="Helical" evidence="2">
    <location>
        <begin position="500"/>
        <end position="521"/>
    </location>
</feature>
<name>A0AAD5JQG1_9FUNG</name>
<feature type="compositionally biased region" description="Low complexity" evidence="1">
    <location>
        <begin position="60"/>
        <end position="69"/>
    </location>
</feature>
<dbReference type="Pfam" id="PF06772">
    <property type="entry name" value="LtrA"/>
    <property type="match status" value="1"/>
</dbReference>
<keyword evidence="4" id="KW-1185">Reference proteome</keyword>
<feature type="transmembrane region" description="Helical" evidence="2">
    <location>
        <begin position="439"/>
        <end position="459"/>
    </location>
</feature>
<dbReference type="PANTHER" id="PTHR42101">
    <property type="entry name" value="CHROMOSOME 16, WHOLE GENOME SHOTGUN SEQUENCE"/>
    <property type="match status" value="1"/>
</dbReference>
<reference evidence="3" key="1">
    <citation type="journal article" date="2022" name="IScience">
        <title>Evolution of zygomycete secretomes and the origins of terrestrial fungal ecologies.</title>
        <authorList>
            <person name="Chang Y."/>
            <person name="Wang Y."/>
            <person name="Mondo S."/>
            <person name="Ahrendt S."/>
            <person name="Andreopoulos W."/>
            <person name="Barry K."/>
            <person name="Beard J."/>
            <person name="Benny G.L."/>
            <person name="Blankenship S."/>
            <person name="Bonito G."/>
            <person name="Cuomo C."/>
            <person name="Desiro A."/>
            <person name="Gervers K.A."/>
            <person name="Hundley H."/>
            <person name="Kuo A."/>
            <person name="LaButti K."/>
            <person name="Lang B.F."/>
            <person name="Lipzen A."/>
            <person name="O'Donnell K."/>
            <person name="Pangilinan J."/>
            <person name="Reynolds N."/>
            <person name="Sandor L."/>
            <person name="Smith M.E."/>
            <person name="Tsang A."/>
            <person name="Grigoriev I.V."/>
            <person name="Stajich J.E."/>
            <person name="Spatafora J.W."/>
        </authorList>
    </citation>
    <scope>NUCLEOTIDE SEQUENCE</scope>
    <source>
        <strain evidence="3">RSA 2281</strain>
    </source>
</reference>
<feature type="transmembrane region" description="Helical" evidence="2">
    <location>
        <begin position="641"/>
        <end position="660"/>
    </location>
</feature>
<feature type="transmembrane region" description="Helical" evidence="2">
    <location>
        <begin position="465"/>
        <end position="484"/>
    </location>
</feature>
<feature type="compositionally biased region" description="Basic residues" evidence="1">
    <location>
        <begin position="15"/>
        <end position="24"/>
    </location>
</feature>
<feature type="transmembrane region" description="Helical" evidence="2">
    <location>
        <begin position="701"/>
        <end position="720"/>
    </location>
</feature>
<dbReference type="Proteomes" id="UP001209540">
    <property type="component" value="Unassembled WGS sequence"/>
</dbReference>
<keyword evidence="2" id="KW-1133">Transmembrane helix</keyword>
<feature type="region of interest" description="Disordered" evidence="1">
    <location>
        <begin position="1"/>
        <end position="85"/>
    </location>
</feature>
<feature type="transmembrane region" description="Helical" evidence="2">
    <location>
        <begin position="406"/>
        <end position="427"/>
    </location>
</feature>
<feature type="transmembrane region" description="Helical" evidence="2">
    <location>
        <begin position="672"/>
        <end position="695"/>
    </location>
</feature>
<feature type="region of interest" description="Disordered" evidence="1">
    <location>
        <begin position="204"/>
        <end position="261"/>
    </location>
</feature>
<dbReference type="EMBL" id="JAIXMP010000034">
    <property type="protein sequence ID" value="KAI9249666.1"/>
    <property type="molecule type" value="Genomic_DNA"/>
</dbReference>
<evidence type="ECO:0000256" key="2">
    <source>
        <dbReference type="SAM" id="Phobius"/>
    </source>
</evidence>
<reference evidence="3" key="2">
    <citation type="submission" date="2023-02" db="EMBL/GenBank/DDBJ databases">
        <authorList>
            <consortium name="DOE Joint Genome Institute"/>
            <person name="Mondo S.J."/>
            <person name="Chang Y."/>
            <person name="Wang Y."/>
            <person name="Ahrendt S."/>
            <person name="Andreopoulos W."/>
            <person name="Barry K."/>
            <person name="Beard J."/>
            <person name="Benny G.L."/>
            <person name="Blankenship S."/>
            <person name="Bonito G."/>
            <person name="Cuomo C."/>
            <person name="Desiro A."/>
            <person name="Gervers K.A."/>
            <person name="Hundley H."/>
            <person name="Kuo A."/>
            <person name="LaButti K."/>
            <person name="Lang B.F."/>
            <person name="Lipzen A."/>
            <person name="O'Donnell K."/>
            <person name="Pangilinan J."/>
            <person name="Reynolds N."/>
            <person name="Sandor L."/>
            <person name="Smith M.W."/>
            <person name="Tsang A."/>
            <person name="Grigoriev I.V."/>
            <person name="Stajich J.E."/>
            <person name="Spatafora J.W."/>
        </authorList>
    </citation>
    <scope>NUCLEOTIDE SEQUENCE</scope>
    <source>
        <strain evidence="3">RSA 2281</strain>
    </source>
</reference>
<evidence type="ECO:0000313" key="3">
    <source>
        <dbReference type="EMBL" id="KAI9249666.1"/>
    </source>
</evidence>
<feature type="transmembrane region" description="Helical" evidence="2">
    <location>
        <begin position="527"/>
        <end position="548"/>
    </location>
</feature>
<evidence type="ECO:0000313" key="4">
    <source>
        <dbReference type="Proteomes" id="UP001209540"/>
    </source>
</evidence>
<evidence type="ECO:0000256" key="1">
    <source>
        <dbReference type="SAM" id="MobiDB-lite"/>
    </source>
</evidence>
<protein>
    <submittedName>
        <fullName evidence="3">Bacterial low temperature requirement A protein-domain-containing protein</fullName>
    </submittedName>
</protein>
<feature type="compositionally biased region" description="Gly residues" evidence="1">
    <location>
        <begin position="1"/>
        <end position="10"/>
    </location>
</feature>
<accession>A0AAD5JQG1</accession>
<proteinExistence type="predicted"/>
<gene>
    <name evidence="3" type="ORF">BDA99DRAFT_523316</name>
</gene>
<feature type="compositionally biased region" description="Acidic residues" evidence="1">
    <location>
        <begin position="37"/>
        <end position="46"/>
    </location>
</feature>
<feature type="transmembrane region" description="Helical" evidence="2">
    <location>
        <begin position="347"/>
        <end position="368"/>
    </location>
</feature>
<organism evidence="3 4">
    <name type="scientific">Phascolomyces articulosus</name>
    <dbReference type="NCBI Taxonomy" id="60185"/>
    <lineage>
        <taxon>Eukaryota</taxon>
        <taxon>Fungi</taxon>
        <taxon>Fungi incertae sedis</taxon>
        <taxon>Mucoromycota</taxon>
        <taxon>Mucoromycotina</taxon>
        <taxon>Mucoromycetes</taxon>
        <taxon>Mucorales</taxon>
        <taxon>Lichtheimiaceae</taxon>
        <taxon>Phascolomyces</taxon>
    </lineage>
</organism>
<keyword evidence="2" id="KW-0812">Transmembrane</keyword>
<keyword evidence="2" id="KW-0472">Membrane</keyword>
<dbReference type="InterPro" id="IPR010640">
    <property type="entry name" value="Low_temperature_requirement_A"/>
</dbReference>
<dbReference type="AlphaFoldDB" id="A0AAD5JQG1"/>
<sequence length="721" mass="80948">MASQGFGRGLTIGRQQHHTRRRSNSSRPSMRQSDTETNAEGDVEEFVEVRHSVISRHSSRSSFSQQPSSIHRRPTSMTSQPHRRHGHETFGDVMLHPIKEFELHRQQQHPNDLEKASDSPIVPEPSIEALKPFVKTMIHLRHLMGGDQQVRITKSIVDHLKEPLELTDEEILKLYQVHDTDGLIEFFHKSGRDYSLKIHKTVNLKKKSSSDDGDDNSSSSSSSSSEDEEENEKEKKQTATKKPNKKSEKQEDGIQLTSKPVATMNGDDMIIELNDNVFIEVKRIWPEHHEEEGLSRRPIFLLPDPDLSDEIGEETSATWLELFGDVFYVGFLATFTHEHHIADSEQLGIYASWFVVVWWTWCAGALYTSRYETGDVMHHIYKIIELCGLVGMAGASASFWENSHGFIIGYMVMKAVLLIQYCVVFWAAFMSGSFAKRPLLGYVIVHAVALILWGISLLFTDDRTSRFALWYVSIFLEVVVHIYLKSHKQVSLAASHLGERFALFTLIVLGENCMGFIRAVMESGTEVRVVVANMFGVVIIFLFFFMYFDDFSKEVLAGEVKLSQLWMYLHFPLHLCQVAFGIALSDTISIYAEGGPKNLEATAAHLVSSWTRMAVAAAVPEGEESSALAGDEAASHIDPTYVYKSFWVAGGLILVINALIKIINTPVASAKWASIICTVRIINAIVFFALTTTSYDTLNGLAMLGIMVGCLIFQGAMDLLD</sequence>